<keyword evidence="1" id="KW-1133">Transmembrane helix</keyword>
<gene>
    <name evidence="2" type="ORF">LCGC14_2948680</name>
</gene>
<protein>
    <submittedName>
        <fullName evidence="2">Uncharacterized protein</fullName>
    </submittedName>
</protein>
<evidence type="ECO:0000256" key="1">
    <source>
        <dbReference type="SAM" id="Phobius"/>
    </source>
</evidence>
<feature type="transmembrane region" description="Helical" evidence="1">
    <location>
        <begin position="163"/>
        <end position="182"/>
    </location>
</feature>
<organism evidence="2">
    <name type="scientific">marine sediment metagenome</name>
    <dbReference type="NCBI Taxonomy" id="412755"/>
    <lineage>
        <taxon>unclassified sequences</taxon>
        <taxon>metagenomes</taxon>
        <taxon>ecological metagenomes</taxon>
    </lineage>
</organism>
<dbReference type="AlphaFoldDB" id="A0A0F8XGH5"/>
<feature type="transmembrane region" description="Helical" evidence="1">
    <location>
        <begin position="194"/>
        <end position="222"/>
    </location>
</feature>
<keyword evidence="1" id="KW-0812">Transmembrane</keyword>
<comment type="caution">
    <text evidence="2">The sequence shown here is derived from an EMBL/GenBank/DDBJ whole genome shotgun (WGS) entry which is preliminary data.</text>
</comment>
<evidence type="ECO:0000313" key="2">
    <source>
        <dbReference type="EMBL" id="KKK67978.1"/>
    </source>
</evidence>
<dbReference type="EMBL" id="LAZR01059348">
    <property type="protein sequence ID" value="KKK67978.1"/>
    <property type="molecule type" value="Genomic_DNA"/>
</dbReference>
<name>A0A0F8XGH5_9ZZZZ</name>
<accession>A0A0F8XGH5</accession>
<reference evidence="2" key="1">
    <citation type="journal article" date="2015" name="Nature">
        <title>Complex archaea that bridge the gap between prokaryotes and eukaryotes.</title>
        <authorList>
            <person name="Spang A."/>
            <person name="Saw J.H."/>
            <person name="Jorgensen S.L."/>
            <person name="Zaremba-Niedzwiedzka K."/>
            <person name="Martijn J."/>
            <person name="Lind A.E."/>
            <person name="van Eijk R."/>
            <person name="Schleper C."/>
            <person name="Guy L."/>
            <person name="Ettema T.J."/>
        </authorList>
    </citation>
    <scope>NUCLEOTIDE SEQUENCE</scope>
</reference>
<keyword evidence="1" id="KW-0472">Membrane</keyword>
<sequence>MSEDKDDKIQLELEIQNKLEEISRILNIPPTKVLNASLLHGLNRYRFPLQKYNSELKVEEQPVKEEEYQPILSDLKSQIELSYEIIQDIDEFESRFENKYPFGTFSDFQEREREYIKFIETLNRPPDVGKEEPPRIVITKKVTKAAIKKEELEDKKEKKVIKLVVFIIVCIIANFFIFYGFFFDFGYHWQFNPYLTSFIIISVIVMILLSSTIIGKILYYIFNKFRNKKSPKRI</sequence>
<proteinExistence type="predicted"/>